<keyword evidence="1" id="KW-0732">Signal</keyword>
<dbReference type="PRINTS" id="PR00667">
    <property type="entry name" value="RPERETINALR"/>
</dbReference>
<dbReference type="GO" id="GO:0004930">
    <property type="term" value="F:G protein-coupled receptor activity"/>
    <property type="evidence" value="ECO:0007669"/>
    <property type="project" value="InterPro"/>
</dbReference>
<feature type="signal peptide" evidence="1">
    <location>
        <begin position="1"/>
        <end position="17"/>
    </location>
</feature>
<evidence type="ECO:0000313" key="3">
    <source>
        <dbReference type="Proteomes" id="UP000694564"/>
    </source>
</evidence>
<dbReference type="InterPro" id="IPR001793">
    <property type="entry name" value="RPE_GPCR"/>
</dbReference>
<protein>
    <submittedName>
        <fullName evidence="2">Uncharacterized protein</fullName>
    </submittedName>
</protein>
<name>A0A8D2CTC1_SCIVU</name>
<dbReference type="AlphaFoldDB" id="A0A8D2CTC1"/>
<dbReference type="OrthoDB" id="10015560at2759"/>
<proteinExistence type="predicted"/>
<dbReference type="Ensembl" id="ENSSVLT00005016207.1">
    <property type="protein sequence ID" value="ENSSVLP00005014611.1"/>
    <property type="gene ID" value="ENSSVLG00005011695.1"/>
</dbReference>
<dbReference type="GO" id="GO:0007602">
    <property type="term" value="P:phototransduction"/>
    <property type="evidence" value="ECO:0007669"/>
    <property type="project" value="InterPro"/>
</dbReference>
<dbReference type="GO" id="GO:0007601">
    <property type="term" value="P:visual perception"/>
    <property type="evidence" value="ECO:0007669"/>
    <property type="project" value="InterPro"/>
</dbReference>
<dbReference type="Proteomes" id="UP000694564">
    <property type="component" value="Chromosome 9"/>
</dbReference>
<reference evidence="2" key="1">
    <citation type="submission" date="2025-08" db="UniProtKB">
        <authorList>
            <consortium name="Ensembl"/>
        </authorList>
    </citation>
    <scope>IDENTIFICATION</scope>
</reference>
<dbReference type="GO" id="GO:0016020">
    <property type="term" value="C:membrane"/>
    <property type="evidence" value="ECO:0007669"/>
    <property type="project" value="InterPro"/>
</dbReference>
<reference evidence="2" key="2">
    <citation type="submission" date="2025-09" db="UniProtKB">
        <authorList>
            <consortium name="Ensembl"/>
        </authorList>
    </citation>
    <scope>IDENTIFICATION</scope>
</reference>
<evidence type="ECO:0000256" key="1">
    <source>
        <dbReference type="SAM" id="SignalP"/>
    </source>
</evidence>
<dbReference type="GeneTree" id="ENSGT01010000227934"/>
<accession>A0A8D2CTC1</accession>
<evidence type="ECO:0000313" key="2">
    <source>
        <dbReference type="Ensembl" id="ENSSVLP00005014611.1"/>
    </source>
</evidence>
<keyword evidence="3" id="KW-1185">Reference proteome</keyword>
<sequence length="69" mass="7973">VAFFNFLIPLFITLTSYRSISPKLGMVPALMTKMMPTINAINYALRGEMFCRGIWQCLSPQRSRQDRTQ</sequence>
<organism evidence="2 3">
    <name type="scientific">Sciurus vulgaris</name>
    <name type="common">Eurasian red squirrel</name>
    <dbReference type="NCBI Taxonomy" id="55149"/>
    <lineage>
        <taxon>Eukaryota</taxon>
        <taxon>Metazoa</taxon>
        <taxon>Chordata</taxon>
        <taxon>Craniata</taxon>
        <taxon>Vertebrata</taxon>
        <taxon>Euteleostomi</taxon>
        <taxon>Mammalia</taxon>
        <taxon>Eutheria</taxon>
        <taxon>Euarchontoglires</taxon>
        <taxon>Glires</taxon>
        <taxon>Rodentia</taxon>
        <taxon>Sciuromorpha</taxon>
        <taxon>Sciuridae</taxon>
        <taxon>Sciurinae</taxon>
        <taxon>Sciurini</taxon>
        <taxon>Sciurus</taxon>
    </lineage>
</organism>
<feature type="chain" id="PRO_5034469642" evidence="1">
    <location>
        <begin position="18"/>
        <end position="69"/>
    </location>
</feature>